<keyword evidence="1" id="KW-0812">Transmembrane</keyword>
<dbReference type="EMBL" id="JAACFV010000130">
    <property type="protein sequence ID" value="KAF7504679.1"/>
    <property type="molecule type" value="Genomic_DNA"/>
</dbReference>
<accession>A0A8H7ABY2</accession>
<keyword evidence="1" id="KW-1133">Transmembrane helix</keyword>
<organism evidence="3 4">
    <name type="scientific">Endocarpon pusillum</name>
    <dbReference type="NCBI Taxonomy" id="364733"/>
    <lineage>
        <taxon>Eukaryota</taxon>
        <taxon>Fungi</taxon>
        <taxon>Dikarya</taxon>
        <taxon>Ascomycota</taxon>
        <taxon>Pezizomycotina</taxon>
        <taxon>Eurotiomycetes</taxon>
        <taxon>Chaetothyriomycetidae</taxon>
        <taxon>Verrucariales</taxon>
        <taxon>Verrucariaceae</taxon>
        <taxon>Endocarpon</taxon>
    </lineage>
</organism>
<keyword evidence="2" id="KW-0732">Signal</keyword>
<evidence type="ECO:0000256" key="1">
    <source>
        <dbReference type="SAM" id="Phobius"/>
    </source>
</evidence>
<keyword evidence="1" id="KW-0472">Membrane</keyword>
<sequence>MRNFHRVLLIFAYWWGLTSGSVPAKADGKEAQVTHTAIVFRPNNHLGAFQPPPSSITEDQRTAATTFELFFAFVLQLLGQPNLLQDRHGRLKDASSLISVVKQGDTKLFQADSSAESVLGKEGSFWKRQVSSATLTGTAASTTTTFSGGTGNNNGNNSGGCSGNGNGGGNNDINCSVTTNQSSSNASGGGLTKEAKIGIGIAVATVVVAIIAAVMTYIQMRRTRTSP</sequence>
<feature type="chain" id="PRO_5034804586" description="FAS1 domain-containing protein" evidence="2">
    <location>
        <begin position="21"/>
        <end position="227"/>
    </location>
</feature>
<name>A0A8H7ABY2_9EURO</name>
<evidence type="ECO:0000313" key="3">
    <source>
        <dbReference type="EMBL" id="KAF7504679.1"/>
    </source>
</evidence>
<proteinExistence type="predicted"/>
<comment type="caution">
    <text evidence="3">The sequence shown here is derived from an EMBL/GenBank/DDBJ whole genome shotgun (WGS) entry which is preliminary data.</text>
</comment>
<dbReference type="AlphaFoldDB" id="A0A8H7ABY2"/>
<keyword evidence="4" id="KW-1185">Reference proteome</keyword>
<evidence type="ECO:0000256" key="2">
    <source>
        <dbReference type="SAM" id="SignalP"/>
    </source>
</evidence>
<protein>
    <recommendedName>
        <fullName evidence="5">FAS1 domain-containing protein</fullName>
    </recommendedName>
</protein>
<feature type="signal peptide" evidence="2">
    <location>
        <begin position="1"/>
        <end position="20"/>
    </location>
</feature>
<evidence type="ECO:0000313" key="4">
    <source>
        <dbReference type="Proteomes" id="UP000606974"/>
    </source>
</evidence>
<reference evidence="3" key="1">
    <citation type="submission" date="2020-02" db="EMBL/GenBank/DDBJ databases">
        <authorList>
            <person name="Palmer J.M."/>
        </authorList>
    </citation>
    <scope>NUCLEOTIDE SEQUENCE</scope>
    <source>
        <strain evidence="3">EPUS1.4</strain>
        <tissue evidence="3">Thallus</tissue>
    </source>
</reference>
<feature type="transmembrane region" description="Helical" evidence="1">
    <location>
        <begin position="197"/>
        <end position="218"/>
    </location>
</feature>
<gene>
    <name evidence="3" type="ORF">GJ744_001960</name>
</gene>
<evidence type="ECO:0008006" key="5">
    <source>
        <dbReference type="Google" id="ProtNLM"/>
    </source>
</evidence>
<dbReference type="Proteomes" id="UP000606974">
    <property type="component" value="Unassembled WGS sequence"/>
</dbReference>